<gene>
    <name evidence="1" type="ORF">Fmac_008217</name>
</gene>
<organism evidence="1 2">
    <name type="scientific">Flemingia macrophylla</name>
    <dbReference type="NCBI Taxonomy" id="520843"/>
    <lineage>
        <taxon>Eukaryota</taxon>
        <taxon>Viridiplantae</taxon>
        <taxon>Streptophyta</taxon>
        <taxon>Embryophyta</taxon>
        <taxon>Tracheophyta</taxon>
        <taxon>Spermatophyta</taxon>
        <taxon>Magnoliopsida</taxon>
        <taxon>eudicotyledons</taxon>
        <taxon>Gunneridae</taxon>
        <taxon>Pentapetalae</taxon>
        <taxon>rosids</taxon>
        <taxon>fabids</taxon>
        <taxon>Fabales</taxon>
        <taxon>Fabaceae</taxon>
        <taxon>Papilionoideae</taxon>
        <taxon>50 kb inversion clade</taxon>
        <taxon>NPAAA clade</taxon>
        <taxon>indigoferoid/millettioid clade</taxon>
        <taxon>Phaseoleae</taxon>
        <taxon>Flemingia</taxon>
    </lineage>
</organism>
<dbReference type="Proteomes" id="UP001603857">
    <property type="component" value="Unassembled WGS sequence"/>
</dbReference>
<evidence type="ECO:0000313" key="1">
    <source>
        <dbReference type="EMBL" id="KAL2340277.1"/>
    </source>
</evidence>
<reference evidence="1 2" key="1">
    <citation type="submission" date="2024-08" db="EMBL/GenBank/DDBJ databases">
        <title>Insights into the chromosomal genome structure of Flemingia macrophylla.</title>
        <authorList>
            <person name="Ding Y."/>
            <person name="Zhao Y."/>
            <person name="Bi W."/>
            <person name="Wu M."/>
            <person name="Zhao G."/>
            <person name="Gong Y."/>
            <person name="Li W."/>
            <person name="Zhang P."/>
        </authorList>
    </citation>
    <scope>NUCLEOTIDE SEQUENCE [LARGE SCALE GENOMIC DNA]</scope>
    <source>
        <strain evidence="1">DYQJB</strain>
        <tissue evidence="1">Leaf</tissue>
    </source>
</reference>
<comment type="caution">
    <text evidence="1">The sequence shown here is derived from an EMBL/GenBank/DDBJ whole genome shotgun (WGS) entry which is preliminary data.</text>
</comment>
<sequence>MLKEKRRHLSEKRKKVVSRGSTFTLFFSLFSAADVDEDQLLGTHDQKEKRNPMEYEGDLNGACEVRLRLELLVVSEEGEERGGVWHEGEVVAEVVGDEVVEEGGIGGGEEEGVGEGVRRTGRWIWWGCITWTKREPQEGRWRVQRNVSRAWRWQRSCSERKRLMWMGSWSVAVEWEWEWVEEESLKMSFSGGDYTVNQK</sequence>
<name>A0ABD1MXM4_9FABA</name>
<proteinExistence type="predicted"/>
<dbReference type="EMBL" id="JBGMDY010000003">
    <property type="protein sequence ID" value="KAL2340277.1"/>
    <property type="molecule type" value="Genomic_DNA"/>
</dbReference>
<dbReference type="AlphaFoldDB" id="A0ABD1MXM4"/>
<keyword evidence="2" id="KW-1185">Reference proteome</keyword>
<accession>A0ABD1MXM4</accession>
<evidence type="ECO:0000313" key="2">
    <source>
        <dbReference type="Proteomes" id="UP001603857"/>
    </source>
</evidence>
<protein>
    <submittedName>
        <fullName evidence="1">Uncharacterized protein</fullName>
    </submittedName>
</protein>